<evidence type="ECO:0000256" key="2">
    <source>
        <dbReference type="ARBA" id="ARBA00022692"/>
    </source>
</evidence>
<dbReference type="InterPro" id="IPR036513">
    <property type="entry name" value="STAS_dom_sf"/>
</dbReference>
<dbReference type="Gene3D" id="3.30.750.24">
    <property type="entry name" value="STAS domain"/>
    <property type="match status" value="1"/>
</dbReference>
<dbReference type="PROSITE" id="PS50801">
    <property type="entry name" value="STAS"/>
    <property type="match status" value="1"/>
</dbReference>
<feature type="transmembrane region" description="Helical" evidence="5">
    <location>
        <begin position="104"/>
        <end position="130"/>
    </location>
</feature>
<evidence type="ECO:0000256" key="3">
    <source>
        <dbReference type="ARBA" id="ARBA00022989"/>
    </source>
</evidence>
<feature type="transmembrane region" description="Helical" evidence="5">
    <location>
        <begin position="291"/>
        <end position="313"/>
    </location>
</feature>
<feature type="domain" description="STAS" evidence="6">
    <location>
        <begin position="441"/>
        <end position="541"/>
    </location>
</feature>
<feature type="transmembrane region" description="Helical" evidence="5">
    <location>
        <begin position="176"/>
        <end position="196"/>
    </location>
</feature>
<dbReference type="Pfam" id="PF00916">
    <property type="entry name" value="Sulfate_transp"/>
    <property type="match status" value="1"/>
</dbReference>
<organism evidence="7">
    <name type="scientific">bioreactor metagenome</name>
    <dbReference type="NCBI Taxonomy" id="1076179"/>
    <lineage>
        <taxon>unclassified sequences</taxon>
        <taxon>metagenomes</taxon>
        <taxon>ecological metagenomes</taxon>
    </lineage>
</organism>
<evidence type="ECO:0000256" key="5">
    <source>
        <dbReference type="SAM" id="Phobius"/>
    </source>
</evidence>
<evidence type="ECO:0000256" key="1">
    <source>
        <dbReference type="ARBA" id="ARBA00004141"/>
    </source>
</evidence>
<sequence length="542" mass="57505">MRKADSPKQATFLSDLKGEFSSYSAASFSKDLLAGLTVTAVALPLALAFGVSSGLDAASGLITAILAGLIIGALGGASFQISGPTGAMAAILVSLVVRHGTEGVFIAGFLSGLILLAAAFLKVGALVSYIPSPVVTGFTSGIAVIIALGQIDNFFGTTSSGEGALAKLLSYTSHGFPIDLATLGYGLFVVLLMILWPKKWNARFPASLLGIIITLVVQMLVDLPVKEVGMIPRSLMGENRLHIFALPISELSQYISPAISIAALGMVESLLCGSSAGKMKGEKLNATRELYAQGIGNVIIPFFGGIPATAAIARTSVAIKSGQQTRLTGIIHAIGLLASMFLLSPYMSRIPLASLAGVLMVTAWRMNEWHSIRQIFSKKIKTSMAQFLITMVATVVFDLTIAILIGLIFSMVMFIIRSHHISIEVDPVTAELGSYDATTKVVYVDGSLFFGSQEQLTKTVESLLSEGVGRIIFSLRGVATIDHSSINEFVEIVQMCRKQSVDVLFCGVQPSVQSLMKRLDFYSLVGEEKFFSSAVTALESLR</sequence>
<dbReference type="EMBL" id="VSSQ01002578">
    <property type="protein sequence ID" value="MPM16261.1"/>
    <property type="molecule type" value="Genomic_DNA"/>
</dbReference>
<dbReference type="GO" id="GO:0055085">
    <property type="term" value="P:transmembrane transport"/>
    <property type="evidence" value="ECO:0007669"/>
    <property type="project" value="InterPro"/>
</dbReference>
<name>A0A644XKA2_9ZZZZ</name>
<proteinExistence type="predicted"/>
<keyword evidence="2 5" id="KW-0812">Transmembrane</keyword>
<reference evidence="7" key="1">
    <citation type="submission" date="2019-08" db="EMBL/GenBank/DDBJ databases">
        <authorList>
            <person name="Kucharzyk K."/>
            <person name="Murdoch R.W."/>
            <person name="Higgins S."/>
            <person name="Loffler F."/>
        </authorList>
    </citation>
    <scope>NUCLEOTIDE SEQUENCE</scope>
</reference>
<evidence type="ECO:0000313" key="7">
    <source>
        <dbReference type="EMBL" id="MPM16261.1"/>
    </source>
</evidence>
<protein>
    <submittedName>
        <fullName evidence="7">C4-dicarboxylic acid transporter DauA</fullName>
    </submittedName>
</protein>
<feature type="transmembrane region" description="Helical" evidence="5">
    <location>
        <begin position="244"/>
        <end position="271"/>
    </location>
</feature>
<dbReference type="AlphaFoldDB" id="A0A644XKA2"/>
<comment type="caution">
    <text evidence="7">The sequence shown here is derived from an EMBL/GenBank/DDBJ whole genome shotgun (WGS) entry which is preliminary data.</text>
</comment>
<dbReference type="InterPro" id="IPR002645">
    <property type="entry name" value="STAS_dom"/>
</dbReference>
<dbReference type="SUPFAM" id="SSF52091">
    <property type="entry name" value="SpoIIaa-like"/>
    <property type="match status" value="1"/>
</dbReference>
<dbReference type="PANTHER" id="PTHR11814">
    <property type="entry name" value="SULFATE TRANSPORTER"/>
    <property type="match status" value="1"/>
</dbReference>
<feature type="transmembrane region" description="Helical" evidence="5">
    <location>
        <begin position="387"/>
        <end position="416"/>
    </location>
</feature>
<feature type="transmembrane region" description="Helical" evidence="5">
    <location>
        <begin position="325"/>
        <end position="343"/>
    </location>
</feature>
<comment type="subcellular location">
    <subcellularLocation>
        <location evidence="1">Membrane</location>
        <topology evidence="1">Multi-pass membrane protein</topology>
    </subcellularLocation>
</comment>
<dbReference type="GO" id="GO:0016020">
    <property type="term" value="C:membrane"/>
    <property type="evidence" value="ECO:0007669"/>
    <property type="project" value="UniProtKB-SubCell"/>
</dbReference>
<keyword evidence="3 5" id="KW-1133">Transmembrane helix</keyword>
<evidence type="ECO:0000256" key="4">
    <source>
        <dbReference type="ARBA" id="ARBA00023136"/>
    </source>
</evidence>
<dbReference type="Pfam" id="PF01740">
    <property type="entry name" value="STAS"/>
    <property type="match status" value="1"/>
</dbReference>
<evidence type="ECO:0000259" key="6">
    <source>
        <dbReference type="PROSITE" id="PS50801"/>
    </source>
</evidence>
<gene>
    <name evidence="7" type="primary">dauA_11</name>
    <name evidence="7" type="ORF">SDC9_62639</name>
</gene>
<accession>A0A644XKA2</accession>
<feature type="transmembrane region" description="Helical" evidence="5">
    <location>
        <begin position="202"/>
        <end position="223"/>
    </location>
</feature>
<feature type="transmembrane region" description="Helical" evidence="5">
    <location>
        <begin position="136"/>
        <end position="155"/>
    </location>
</feature>
<dbReference type="InterPro" id="IPR001902">
    <property type="entry name" value="SLC26A/SulP_fam"/>
</dbReference>
<keyword evidence="4 5" id="KW-0472">Membrane</keyword>
<dbReference type="CDD" id="cd07042">
    <property type="entry name" value="STAS_SulP_like_sulfate_transporter"/>
    <property type="match status" value="1"/>
</dbReference>
<dbReference type="InterPro" id="IPR011547">
    <property type="entry name" value="SLC26A/SulP_dom"/>
</dbReference>
<feature type="transmembrane region" description="Helical" evidence="5">
    <location>
        <begin position="32"/>
        <end position="51"/>
    </location>
</feature>
<feature type="transmembrane region" description="Helical" evidence="5">
    <location>
        <begin position="58"/>
        <end position="75"/>
    </location>
</feature>